<name>A0A834A7Q1_9CHIR</name>
<evidence type="ECO:0000313" key="4">
    <source>
        <dbReference type="Proteomes" id="UP000664940"/>
    </source>
</evidence>
<evidence type="ECO:0000256" key="2">
    <source>
        <dbReference type="SAM" id="MobiDB-lite"/>
    </source>
</evidence>
<dbReference type="Proteomes" id="UP000664940">
    <property type="component" value="Unassembled WGS sequence"/>
</dbReference>
<reference evidence="3 4" key="1">
    <citation type="journal article" date="2020" name="Nature">
        <title>Six reference-quality genomes reveal evolution of bat adaptations.</title>
        <authorList>
            <person name="Jebb D."/>
            <person name="Huang Z."/>
            <person name="Pippel M."/>
            <person name="Hughes G.M."/>
            <person name="Lavrichenko K."/>
            <person name="Devanna P."/>
            <person name="Winkler S."/>
            <person name="Jermiin L.S."/>
            <person name="Skirmuntt E.C."/>
            <person name="Katzourakis A."/>
            <person name="Burkitt-Gray L."/>
            <person name="Ray D.A."/>
            <person name="Sullivan K.A.M."/>
            <person name="Roscito J.G."/>
            <person name="Kirilenko B.M."/>
            <person name="Davalos L.M."/>
            <person name="Corthals A.P."/>
            <person name="Power M.L."/>
            <person name="Jones G."/>
            <person name="Ransome R.D."/>
            <person name="Dechmann D.K.N."/>
            <person name="Locatelli A.G."/>
            <person name="Puechmaille S.J."/>
            <person name="Fedrigo O."/>
            <person name="Jarvis E.D."/>
            <person name="Hiller M."/>
            <person name="Vernes S.C."/>
            <person name="Myers E.W."/>
            <person name="Teeling E.C."/>
        </authorList>
    </citation>
    <scope>NUCLEOTIDE SEQUENCE [LARGE SCALE GENOMIC DNA]</scope>
    <source>
        <strain evidence="3">Bat1K_MPI-CBG_1</strain>
    </source>
</reference>
<proteinExistence type="predicted"/>
<accession>A0A834A7Q1</accession>
<sequence length="140" mass="16239">METSDLPDSEFKTLVLRIVSELRGRVVELGENFNKEKGNIKVEIESLKNNQSEMKKILSKMKNILQGINSRVEEAKNQIHDLEYKKQIIPNQNSKNKKESKKNEASVETSGTTSSIPTFTLWVCRKENRERKKLKTYLKI</sequence>
<organism evidence="3 4">
    <name type="scientific">Phyllostomus discolor</name>
    <name type="common">pale spear-nosed bat</name>
    <dbReference type="NCBI Taxonomy" id="89673"/>
    <lineage>
        <taxon>Eukaryota</taxon>
        <taxon>Metazoa</taxon>
        <taxon>Chordata</taxon>
        <taxon>Craniata</taxon>
        <taxon>Vertebrata</taxon>
        <taxon>Euteleostomi</taxon>
        <taxon>Mammalia</taxon>
        <taxon>Eutheria</taxon>
        <taxon>Laurasiatheria</taxon>
        <taxon>Chiroptera</taxon>
        <taxon>Yangochiroptera</taxon>
        <taxon>Phyllostomidae</taxon>
        <taxon>Phyllostominae</taxon>
        <taxon>Phyllostomus</taxon>
    </lineage>
</organism>
<protein>
    <submittedName>
        <fullName evidence="3">Uncharacterized protein</fullName>
    </submittedName>
</protein>
<comment type="caution">
    <text evidence="3">The sequence shown here is derived from an EMBL/GenBank/DDBJ whole genome shotgun (WGS) entry which is preliminary data.</text>
</comment>
<feature type="region of interest" description="Disordered" evidence="2">
    <location>
        <begin position="85"/>
        <end position="113"/>
    </location>
</feature>
<feature type="coiled-coil region" evidence="1">
    <location>
        <begin position="58"/>
        <end position="85"/>
    </location>
</feature>
<evidence type="ECO:0000256" key="1">
    <source>
        <dbReference type="SAM" id="Coils"/>
    </source>
</evidence>
<dbReference type="EMBL" id="JABVXQ010000006">
    <property type="protein sequence ID" value="KAF6104390.1"/>
    <property type="molecule type" value="Genomic_DNA"/>
</dbReference>
<keyword evidence="1" id="KW-0175">Coiled coil</keyword>
<evidence type="ECO:0000313" key="3">
    <source>
        <dbReference type="EMBL" id="KAF6104390.1"/>
    </source>
</evidence>
<gene>
    <name evidence="3" type="ORF">HJG60_011334</name>
</gene>
<dbReference type="AlphaFoldDB" id="A0A834A7Q1"/>